<accession>V9M5N7</accession>
<organism evidence="1">
    <name type="scientific">Acinetobacter sp. M131</name>
    <dbReference type="NCBI Taxonomy" id="1280052"/>
    <lineage>
        <taxon>Bacteria</taxon>
        <taxon>Pseudomonadati</taxon>
        <taxon>Pseudomonadota</taxon>
        <taxon>Gammaproteobacteria</taxon>
        <taxon>Moraxellales</taxon>
        <taxon>Moraxellaceae</taxon>
        <taxon>Acinetobacter</taxon>
    </lineage>
</organism>
<name>V9M5N7_9GAMM</name>
<protein>
    <submittedName>
        <fullName evidence="1">Uncharacterized protein</fullName>
    </submittedName>
</protein>
<evidence type="ECO:0000313" key="1">
    <source>
        <dbReference type="EMBL" id="AGC70626.1"/>
    </source>
</evidence>
<keyword evidence="1" id="KW-0614">Plasmid</keyword>
<sequence>MGANFPILIPKPSVARKKAYERSEFRVAFAFLKVTKILTKNCPDESSESEIQ</sequence>
<dbReference type="EMBL" id="JX101644">
    <property type="protein sequence ID" value="AGC70626.1"/>
    <property type="molecule type" value="Genomic_DNA"/>
</dbReference>
<proteinExistence type="predicted"/>
<geneLocation type="plasmid" evidence="1">
    <name>pM131-5</name>
</geneLocation>
<dbReference type="AlphaFoldDB" id="V9M5N7"/>
<reference evidence="1" key="1">
    <citation type="submission" date="2012-05" db="EMBL/GenBank/DDBJ databases">
        <title>Sequencing and Analysis of an oxa-58 oxacillinase-encoding plasmid from Acinetobacter spp.</title>
        <authorList>
            <person name="Peng S.-M."/>
            <person name="Liao T.-L."/>
            <person name="Lin A.-C."/>
            <person name="Huang T.-W."/>
            <person name="Lauderdale T.-L."/>
            <person name="Chen Y.-T."/>
        </authorList>
    </citation>
    <scope>NUCLEOTIDE SEQUENCE</scope>
    <source>
        <strain evidence="1">M131</strain>
        <plasmid evidence="1">pM131-5</plasmid>
    </source>
</reference>